<keyword evidence="3 7" id="KW-0812">Transmembrane</keyword>
<keyword evidence="2" id="KW-1003">Cell membrane</keyword>
<reference evidence="9 10" key="1">
    <citation type="submission" date="2019-02" db="EMBL/GenBank/DDBJ databases">
        <title>Halieaceae_genomes.</title>
        <authorList>
            <person name="Li S.-H."/>
        </authorList>
    </citation>
    <scope>NUCLEOTIDE SEQUENCE [LARGE SCALE GENOMIC DNA]</scope>
    <source>
        <strain evidence="9 10">JH123</strain>
    </source>
</reference>
<accession>A0ABY6Q7Z7</accession>
<proteinExistence type="predicted"/>
<feature type="transmembrane region" description="Helical" evidence="7">
    <location>
        <begin position="255"/>
        <end position="275"/>
    </location>
</feature>
<dbReference type="RefSeq" id="WP_279241492.1">
    <property type="nucleotide sequence ID" value="NZ_CP036501.1"/>
</dbReference>
<feature type="transmembrane region" description="Helical" evidence="7">
    <location>
        <begin position="345"/>
        <end position="371"/>
    </location>
</feature>
<feature type="domain" description="ABC3 transporter permease C-terminal" evidence="8">
    <location>
        <begin position="704"/>
        <end position="816"/>
    </location>
</feature>
<dbReference type="Pfam" id="PF02687">
    <property type="entry name" value="FtsX"/>
    <property type="match status" value="2"/>
</dbReference>
<dbReference type="InterPro" id="IPR038766">
    <property type="entry name" value="Membrane_comp_ABC_pdt"/>
</dbReference>
<feature type="domain" description="ABC3 transporter permease C-terminal" evidence="8">
    <location>
        <begin position="260"/>
        <end position="376"/>
    </location>
</feature>
<gene>
    <name evidence="9" type="ORF">E0F26_09870</name>
</gene>
<protein>
    <submittedName>
        <fullName evidence="9">FtsX-like permease family protein</fullName>
    </submittedName>
</protein>
<evidence type="ECO:0000313" key="10">
    <source>
        <dbReference type="Proteomes" id="UP001317963"/>
    </source>
</evidence>
<name>A0ABY6Q7Z7_9GAMM</name>
<feature type="transmembrane region" description="Helical" evidence="7">
    <location>
        <begin position="744"/>
        <end position="767"/>
    </location>
</feature>
<feature type="transmembrane region" description="Helical" evidence="7">
    <location>
        <begin position="703"/>
        <end position="724"/>
    </location>
</feature>
<evidence type="ECO:0000313" key="9">
    <source>
        <dbReference type="EMBL" id="UZP75023.1"/>
    </source>
</evidence>
<dbReference type="EMBL" id="CP036501">
    <property type="protein sequence ID" value="UZP75023.1"/>
    <property type="molecule type" value="Genomic_DNA"/>
</dbReference>
<evidence type="ECO:0000256" key="3">
    <source>
        <dbReference type="ARBA" id="ARBA00022692"/>
    </source>
</evidence>
<evidence type="ECO:0000256" key="6">
    <source>
        <dbReference type="SAM" id="MobiDB-lite"/>
    </source>
</evidence>
<evidence type="ECO:0000256" key="5">
    <source>
        <dbReference type="ARBA" id="ARBA00023136"/>
    </source>
</evidence>
<feature type="transmembrane region" description="Helical" evidence="7">
    <location>
        <begin position="302"/>
        <end position="325"/>
    </location>
</feature>
<sequence>MKSPLSASLRLLIRDWRGGELGVLLSALVLAVSLVVAISGFVNRLQFNLERESASFLAADLVVSSSREMPSEWHDQARNTFLLTGETVTFSSMVISETDEMFLASVKAVGGGYPLRGALRVEIGDGVLTADLPTPGEVYLAPRLIQQLGTSVGDALYVGDATLQVAGTLLEEPDSTTGFFGYGPRLVMHVDDLAATGVIQPGSRVTYRLLLAGDAASLEQYRSWVEPQLVQGQRLLSVDESQPGIGATLDRARGFLLLAGSLGVMLAAAAILVAARRFGERHTDQVAVMKSLGATKNTIRTLYALSLTWLGLFAIAIGSGIGWLAQDAMFAALADQIPGEITRVGVTPFITGAVTAMVCVAFFAWPPLARLGAISPLRVIRRETTIADSTRAADLLLGTLSLGALMLWYSSDIKLTGALLGSIGLTVGLGFFVAKGLLSGTRQIGSSAGSVWRLALAGMQRRGTASAFQVVIFGIAIMLLLVLTAVRTSLLDQWRLQIPEGTPNHFILNVAPIDEAPLLQFFADRDIEVGDLYPAARGRIMEVNREVLPDWGPDATGPRQREANFTSTDAKPEGNEILSGEWWDVGVDEALISLEDGFAADIGAQVGDELTLRIAADEFRVTVASIRSVNWESMQPNFFVIFPEKLLDRFPTTLFTSFYLEPDEKYRVSELLEFMPTITLIEVDVAIEEIKTIIDQVSQAIELVLLIILVAGALVLIAGVSSSVDERLHESAILRALGAGRMTLLGAVAIEFAAMGALAGVLAIMGSESAGWVLQTQMLELDYQVQWMLWPLGVVLGAVIIGSLGTYACRRVVYAPPLQVLREL</sequence>
<keyword evidence="5 7" id="KW-0472">Membrane</keyword>
<evidence type="ECO:0000256" key="2">
    <source>
        <dbReference type="ARBA" id="ARBA00022475"/>
    </source>
</evidence>
<dbReference type="InterPro" id="IPR003838">
    <property type="entry name" value="ABC3_permease_C"/>
</dbReference>
<dbReference type="Proteomes" id="UP001317963">
    <property type="component" value="Chromosome"/>
</dbReference>
<keyword evidence="10" id="KW-1185">Reference proteome</keyword>
<evidence type="ECO:0000256" key="7">
    <source>
        <dbReference type="SAM" id="Phobius"/>
    </source>
</evidence>
<keyword evidence="4 7" id="KW-1133">Transmembrane helix</keyword>
<comment type="subcellular location">
    <subcellularLocation>
        <location evidence="1">Cell membrane</location>
        <topology evidence="1">Multi-pass membrane protein</topology>
    </subcellularLocation>
</comment>
<dbReference type="PANTHER" id="PTHR30287:SF1">
    <property type="entry name" value="INNER MEMBRANE PROTEIN"/>
    <property type="match status" value="1"/>
</dbReference>
<organism evidence="9 10">
    <name type="scientific">Candidatus Paraluminiphilus aquimaris</name>
    <dbReference type="NCBI Taxonomy" id="2518994"/>
    <lineage>
        <taxon>Bacteria</taxon>
        <taxon>Pseudomonadati</taxon>
        <taxon>Pseudomonadota</taxon>
        <taxon>Gammaproteobacteria</taxon>
        <taxon>Cellvibrionales</taxon>
        <taxon>Halieaceae</taxon>
        <taxon>Candidatus Paraluminiphilus</taxon>
    </lineage>
</organism>
<evidence type="ECO:0000256" key="4">
    <source>
        <dbReference type="ARBA" id="ARBA00022989"/>
    </source>
</evidence>
<feature type="region of interest" description="Disordered" evidence="6">
    <location>
        <begin position="551"/>
        <end position="570"/>
    </location>
</feature>
<evidence type="ECO:0000256" key="1">
    <source>
        <dbReference type="ARBA" id="ARBA00004651"/>
    </source>
</evidence>
<dbReference type="PANTHER" id="PTHR30287">
    <property type="entry name" value="MEMBRANE COMPONENT OF PREDICTED ABC SUPERFAMILY METABOLITE UPTAKE TRANSPORTER"/>
    <property type="match status" value="1"/>
</dbReference>
<feature type="transmembrane region" description="Helical" evidence="7">
    <location>
        <begin position="415"/>
        <end position="434"/>
    </location>
</feature>
<feature type="transmembrane region" description="Helical" evidence="7">
    <location>
        <begin position="21"/>
        <end position="42"/>
    </location>
</feature>
<evidence type="ECO:0000259" key="8">
    <source>
        <dbReference type="Pfam" id="PF02687"/>
    </source>
</evidence>
<feature type="transmembrane region" description="Helical" evidence="7">
    <location>
        <begin position="467"/>
        <end position="486"/>
    </location>
</feature>
<feature type="transmembrane region" description="Helical" evidence="7">
    <location>
        <begin position="787"/>
        <end position="809"/>
    </location>
</feature>